<comment type="caution">
    <text evidence="2">The sequence shown here is derived from an EMBL/GenBank/DDBJ whole genome shotgun (WGS) entry which is preliminary data.</text>
</comment>
<feature type="region of interest" description="Disordered" evidence="1">
    <location>
        <begin position="98"/>
        <end position="117"/>
    </location>
</feature>
<evidence type="ECO:0000313" key="3">
    <source>
        <dbReference type="Proteomes" id="UP000792457"/>
    </source>
</evidence>
<dbReference type="EMBL" id="KZ308364">
    <property type="protein sequence ID" value="KAG8228256.1"/>
    <property type="molecule type" value="Genomic_DNA"/>
</dbReference>
<dbReference type="AlphaFoldDB" id="A0A8K0K4L5"/>
<feature type="region of interest" description="Disordered" evidence="1">
    <location>
        <begin position="181"/>
        <end position="232"/>
    </location>
</feature>
<feature type="region of interest" description="Disordered" evidence="1">
    <location>
        <begin position="130"/>
        <end position="150"/>
    </location>
</feature>
<sequence length="281" mass="31404">MKIHLILFPWKRGCYFNAGLSHSCDNEDVLSALAEARHLGSFNSPGRRRRRKRQPTMESSNDEDKDTTSTEQYATRKRKNNKGDENKNKNLRVNQLKAATEGKNDELPPNVHSPKRSKRCLSLLGESCANGDVSQSGGDDDYLSGDDNPGKRSFHVQKHISTSKNCLNLLGENCANGDVSGSGSDDDYFGGDDNPGKRSLRMFPNPRKNSITGAGEDDNYFGGDDSPGKRSNHKAQQFLGAYQMFQTPDKYFDLKQLILKRKLVLYCNKYPGSRLCSQLRA</sequence>
<dbReference type="Proteomes" id="UP000792457">
    <property type="component" value="Unassembled WGS sequence"/>
</dbReference>
<dbReference type="OrthoDB" id="8178672at2759"/>
<evidence type="ECO:0000256" key="1">
    <source>
        <dbReference type="SAM" id="MobiDB-lite"/>
    </source>
</evidence>
<organism evidence="2 3">
    <name type="scientific">Ladona fulva</name>
    <name type="common">Scarce chaser dragonfly</name>
    <name type="synonym">Libellula fulva</name>
    <dbReference type="NCBI Taxonomy" id="123851"/>
    <lineage>
        <taxon>Eukaryota</taxon>
        <taxon>Metazoa</taxon>
        <taxon>Ecdysozoa</taxon>
        <taxon>Arthropoda</taxon>
        <taxon>Hexapoda</taxon>
        <taxon>Insecta</taxon>
        <taxon>Pterygota</taxon>
        <taxon>Palaeoptera</taxon>
        <taxon>Odonata</taxon>
        <taxon>Epiprocta</taxon>
        <taxon>Anisoptera</taxon>
        <taxon>Libelluloidea</taxon>
        <taxon>Libellulidae</taxon>
        <taxon>Ladona</taxon>
    </lineage>
</organism>
<proteinExistence type="predicted"/>
<reference evidence="2" key="2">
    <citation type="submission" date="2017-10" db="EMBL/GenBank/DDBJ databases">
        <title>Ladona fulva Genome sequencing and assembly.</title>
        <authorList>
            <person name="Murali S."/>
            <person name="Richards S."/>
            <person name="Bandaranaike D."/>
            <person name="Bellair M."/>
            <person name="Blankenburg K."/>
            <person name="Chao H."/>
            <person name="Dinh H."/>
            <person name="Doddapaneni H."/>
            <person name="Dugan-Rocha S."/>
            <person name="Elkadiri S."/>
            <person name="Gnanaolivu R."/>
            <person name="Hernandez B."/>
            <person name="Skinner E."/>
            <person name="Javaid M."/>
            <person name="Lee S."/>
            <person name="Li M."/>
            <person name="Ming W."/>
            <person name="Munidasa M."/>
            <person name="Muniz J."/>
            <person name="Nguyen L."/>
            <person name="Hughes D."/>
            <person name="Osuji N."/>
            <person name="Pu L.-L."/>
            <person name="Puazo M."/>
            <person name="Qu C."/>
            <person name="Quiroz J."/>
            <person name="Raj R."/>
            <person name="Weissenberger G."/>
            <person name="Xin Y."/>
            <person name="Zou X."/>
            <person name="Han Y."/>
            <person name="Worley K."/>
            <person name="Muzny D."/>
            <person name="Gibbs R."/>
        </authorList>
    </citation>
    <scope>NUCLEOTIDE SEQUENCE</scope>
    <source>
        <strain evidence="2">Sampled in the wild</strain>
    </source>
</reference>
<feature type="region of interest" description="Disordered" evidence="1">
    <location>
        <begin position="41"/>
        <end position="90"/>
    </location>
</feature>
<keyword evidence="3" id="KW-1185">Reference proteome</keyword>
<accession>A0A8K0K4L5</accession>
<protein>
    <submittedName>
        <fullName evidence="2">Uncharacterized protein</fullName>
    </submittedName>
</protein>
<name>A0A8K0K4L5_LADFU</name>
<gene>
    <name evidence="2" type="ORF">J437_LFUL015045</name>
</gene>
<evidence type="ECO:0000313" key="2">
    <source>
        <dbReference type="EMBL" id="KAG8228256.1"/>
    </source>
</evidence>
<reference evidence="2" key="1">
    <citation type="submission" date="2013-04" db="EMBL/GenBank/DDBJ databases">
        <authorList>
            <person name="Qu J."/>
            <person name="Murali S.C."/>
            <person name="Bandaranaike D."/>
            <person name="Bellair M."/>
            <person name="Blankenburg K."/>
            <person name="Chao H."/>
            <person name="Dinh H."/>
            <person name="Doddapaneni H."/>
            <person name="Downs B."/>
            <person name="Dugan-Rocha S."/>
            <person name="Elkadiri S."/>
            <person name="Gnanaolivu R.D."/>
            <person name="Hernandez B."/>
            <person name="Javaid M."/>
            <person name="Jayaseelan J.C."/>
            <person name="Lee S."/>
            <person name="Li M."/>
            <person name="Ming W."/>
            <person name="Munidasa M."/>
            <person name="Muniz J."/>
            <person name="Nguyen L."/>
            <person name="Ongeri F."/>
            <person name="Osuji N."/>
            <person name="Pu L.-L."/>
            <person name="Puazo M."/>
            <person name="Qu C."/>
            <person name="Quiroz J."/>
            <person name="Raj R."/>
            <person name="Weissenberger G."/>
            <person name="Xin Y."/>
            <person name="Zou X."/>
            <person name="Han Y."/>
            <person name="Richards S."/>
            <person name="Worley K."/>
            <person name="Muzny D."/>
            <person name="Gibbs R."/>
        </authorList>
    </citation>
    <scope>NUCLEOTIDE SEQUENCE</scope>
    <source>
        <strain evidence="2">Sampled in the wild</strain>
    </source>
</reference>